<dbReference type="OrthoDB" id="192832at2759"/>
<sequence>MLYHTVLASLALVRLSVAGYVLQDDYSGGNFFNMFNFYTGGDPTHGFVRYVDQGTASSTGLINTNGPAYIGVDHNNVTPKGRPSVRLESKNSYNDGLIIIDLAHMPASTCGTWPAFWMFGPNWPNNGEIDIIEGVNDQTQNKMTLHTAPGCTIENRGGMLGSIATGNCDANVDGNTGCGITDQSTGSYGTPLNNAGGAVFATEIRSDAIAIWRFARGSVPGDINSATPNPSTWGTPQALFQGGCDIDKSFNSLNIIFDTTFCGDWAGAVWGGSSCAAKAGTCNDYVANNPGAFSDSYWSVNSLKVFKSVAAVRAQDEAVPVAAPSAVVVSLPVASPIVSDVPHHEEL</sequence>
<evidence type="ECO:0000313" key="9">
    <source>
        <dbReference type="Proteomes" id="UP000799437"/>
    </source>
</evidence>
<name>A0A6A6W1C3_9PEZI</name>
<proteinExistence type="inferred from homology"/>
<evidence type="ECO:0000256" key="1">
    <source>
        <dbReference type="ARBA" id="ARBA00000124"/>
    </source>
</evidence>
<organism evidence="8 9">
    <name type="scientific">Pseudovirgaria hyperparasitica</name>
    <dbReference type="NCBI Taxonomy" id="470096"/>
    <lineage>
        <taxon>Eukaryota</taxon>
        <taxon>Fungi</taxon>
        <taxon>Dikarya</taxon>
        <taxon>Ascomycota</taxon>
        <taxon>Pezizomycotina</taxon>
        <taxon>Dothideomycetes</taxon>
        <taxon>Dothideomycetes incertae sedis</taxon>
        <taxon>Acrospermales</taxon>
        <taxon>Acrospermaceae</taxon>
        <taxon>Pseudovirgaria</taxon>
    </lineage>
</organism>
<feature type="domain" description="GH16" evidence="7">
    <location>
        <begin position="15"/>
        <end position="274"/>
    </location>
</feature>
<dbReference type="CDD" id="cd02181">
    <property type="entry name" value="GH16_fungal_Lam16A_glucanase"/>
    <property type="match status" value="1"/>
</dbReference>
<evidence type="ECO:0000256" key="4">
    <source>
        <dbReference type="ARBA" id="ARBA00022801"/>
    </source>
</evidence>
<keyword evidence="4" id="KW-0378">Hydrolase</keyword>
<dbReference type="InterPro" id="IPR050546">
    <property type="entry name" value="Glycosyl_Hydrlase_16"/>
</dbReference>
<evidence type="ECO:0000256" key="5">
    <source>
        <dbReference type="ARBA" id="ARBA00023295"/>
    </source>
</evidence>
<accession>A0A6A6W1C3</accession>
<evidence type="ECO:0000313" key="8">
    <source>
        <dbReference type="EMBL" id="KAF2756718.1"/>
    </source>
</evidence>
<reference evidence="8" key="1">
    <citation type="journal article" date="2020" name="Stud. Mycol.">
        <title>101 Dothideomycetes genomes: a test case for predicting lifestyles and emergence of pathogens.</title>
        <authorList>
            <person name="Haridas S."/>
            <person name="Albert R."/>
            <person name="Binder M."/>
            <person name="Bloem J."/>
            <person name="Labutti K."/>
            <person name="Salamov A."/>
            <person name="Andreopoulos B."/>
            <person name="Baker S."/>
            <person name="Barry K."/>
            <person name="Bills G."/>
            <person name="Bluhm B."/>
            <person name="Cannon C."/>
            <person name="Castanera R."/>
            <person name="Culley D."/>
            <person name="Daum C."/>
            <person name="Ezra D."/>
            <person name="Gonzalez J."/>
            <person name="Henrissat B."/>
            <person name="Kuo A."/>
            <person name="Liang C."/>
            <person name="Lipzen A."/>
            <person name="Lutzoni F."/>
            <person name="Magnuson J."/>
            <person name="Mondo S."/>
            <person name="Nolan M."/>
            <person name="Ohm R."/>
            <person name="Pangilinan J."/>
            <person name="Park H.-J."/>
            <person name="Ramirez L."/>
            <person name="Alfaro M."/>
            <person name="Sun H."/>
            <person name="Tritt A."/>
            <person name="Yoshinaga Y."/>
            <person name="Zwiers L.-H."/>
            <person name="Turgeon B."/>
            <person name="Goodwin S."/>
            <person name="Spatafora J."/>
            <person name="Crous P."/>
            <person name="Grigoriev I."/>
        </authorList>
    </citation>
    <scope>NUCLEOTIDE SEQUENCE</scope>
    <source>
        <strain evidence="8">CBS 121739</strain>
    </source>
</reference>
<dbReference type="PANTHER" id="PTHR10963">
    <property type="entry name" value="GLYCOSYL HYDROLASE-RELATED"/>
    <property type="match status" value="1"/>
</dbReference>
<dbReference type="PROSITE" id="PS51762">
    <property type="entry name" value="GH16_2"/>
    <property type="match status" value="1"/>
</dbReference>
<evidence type="ECO:0000259" key="7">
    <source>
        <dbReference type="PROSITE" id="PS51762"/>
    </source>
</evidence>
<evidence type="ECO:0000256" key="6">
    <source>
        <dbReference type="SAM" id="SignalP"/>
    </source>
</evidence>
<dbReference type="Pfam" id="PF26113">
    <property type="entry name" value="GH16_XgeA"/>
    <property type="match status" value="1"/>
</dbReference>
<dbReference type="GO" id="GO:0052861">
    <property type="term" value="F:endo-1,3(4)-beta-glucanase activity"/>
    <property type="evidence" value="ECO:0007669"/>
    <property type="project" value="UniProtKB-EC"/>
</dbReference>
<evidence type="ECO:0000256" key="2">
    <source>
        <dbReference type="ARBA" id="ARBA00006865"/>
    </source>
</evidence>
<comment type="similarity">
    <text evidence="2">Belongs to the glycosyl hydrolase 16 family.</text>
</comment>
<dbReference type="PANTHER" id="PTHR10963:SF24">
    <property type="entry name" value="GLYCOSIDASE C21B10.07-RELATED"/>
    <property type="match status" value="1"/>
</dbReference>
<keyword evidence="9" id="KW-1185">Reference proteome</keyword>
<protein>
    <recommendedName>
        <fullName evidence="3">endo-1,3(4)-beta-glucanase</fullName>
        <ecNumber evidence="3">3.2.1.6</ecNumber>
    </recommendedName>
</protein>
<dbReference type="SUPFAM" id="SSF49899">
    <property type="entry name" value="Concanavalin A-like lectins/glucanases"/>
    <property type="match status" value="1"/>
</dbReference>
<dbReference type="InterPro" id="IPR000757">
    <property type="entry name" value="Beta-glucanase-like"/>
</dbReference>
<keyword evidence="6" id="KW-0732">Signal</keyword>
<dbReference type="FunFam" id="2.60.120.200:FF:000114">
    <property type="entry name" value="Probable endo-1,3(4)-beta-glucanase NFIA_089530"/>
    <property type="match status" value="1"/>
</dbReference>
<keyword evidence="5" id="KW-0326">Glycosidase</keyword>
<dbReference type="Proteomes" id="UP000799437">
    <property type="component" value="Unassembled WGS sequence"/>
</dbReference>
<dbReference type="Gene3D" id="2.60.120.200">
    <property type="match status" value="1"/>
</dbReference>
<dbReference type="AlphaFoldDB" id="A0A6A6W1C3"/>
<dbReference type="EC" id="3.2.1.6" evidence="3"/>
<dbReference type="GO" id="GO:0009251">
    <property type="term" value="P:glucan catabolic process"/>
    <property type="evidence" value="ECO:0007669"/>
    <property type="project" value="TreeGrafter"/>
</dbReference>
<gene>
    <name evidence="8" type="ORF">EJ05DRAFT_74508</name>
</gene>
<evidence type="ECO:0000256" key="3">
    <source>
        <dbReference type="ARBA" id="ARBA00012599"/>
    </source>
</evidence>
<dbReference type="EMBL" id="ML996575">
    <property type="protein sequence ID" value="KAF2756718.1"/>
    <property type="molecule type" value="Genomic_DNA"/>
</dbReference>
<comment type="catalytic activity">
    <reaction evidence="1">
        <text>Endohydrolysis of (1-&gt;3)- or (1-&gt;4)-linkages in beta-D-glucans when the glucose residue whose reducing group is involved in the linkage to be hydrolyzed is itself substituted at C-3.</text>
        <dbReference type="EC" id="3.2.1.6"/>
    </reaction>
</comment>
<dbReference type="GeneID" id="54491002"/>
<dbReference type="RefSeq" id="XP_033599169.1">
    <property type="nucleotide sequence ID" value="XM_033749948.1"/>
</dbReference>
<feature type="chain" id="PRO_5025632528" description="endo-1,3(4)-beta-glucanase" evidence="6">
    <location>
        <begin position="19"/>
        <end position="347"/>
    </location>
</feature>
<feature type="signal peptide" evidence="6">
    <location>
        <begin position="1"/>
        <end position="18"/>
    </location>
</feature>
<dbReference type="InterPro" id="IPR013320">
    <property type="entry name" value="ConA-like_dom_sf"/>
</dbReference>